<dbReference type="Proteomes" id="UP001556367">
    <property type="component" value="Unassembled WGS sequence"/>
</dbReference>
<dbReference type="Pfam" id="PF00581">
    <property type="entry name" value="Rhodanese"/>
    <property type="match status" value="1"/>
</dbReference>
<dbReference type="CDD" id="cd01519">
    <property type="entry name" value="RHOD_HSP67B2"/>
    <property type="match status" value="1"/>
</dbReference>
<dbReference type="PROSITE" id="PS50206">
    <property type="entry name" value="RHODANESE_3"/>
    <property type="match status" value="1"/>
</dbReference>
<dbReference type="InterPro" id="IPR036873">
    <property type="entry name" value="Rhodanese-like_dom_sf"/>
</dbReference>
<name>A0ABR3J5V0_9AGAR</name>
<protein>
    <recommendedName>
        <fullName evidence="1">Rhodanese domain-containing protein</fullName>
    </recommendedName>
</protein>
<sequence>MFRTSVARASRLAVSQARSSALTGLSRPALQAFIRFESSQSGAQARREAFKKAQKLDDDRQRDWDARVLTYDQVKSKTQSPSPDAYIIDVREPDEVIQGSIPSSVNLPLSVLGNALHTQPAVFKERYGFEKPKLSQEIVFYCRSGKRSASACDVAKRNGYTNLFNYEGSWLDWVERDGKKSS</sequence>
<accession>A0ABR3J5V0</accession>
<dbReference type="SUPFAM" id="SSF52821">
    <property type="entry name" value="Rhodanese/Cell cycle control phosphatase"/>
    <property type="match status" value="1"/>
</dbReference>
<gene>
    <name evidence="2" type="ORF">HGRIS_007647</name>
</gene>
<evidence type="ECO:0000259" key="1">
    <source>
        <dbReference type="PROSITE" id="PS50206"/>
    </source>
</evidence>
<dbReference type="SMART" id="SM00450">
    <property type="entry name" value="RHOD"/>
    <property type="match status" value="1"/>
</dbReference>
<feature type="domain" description="Rhodanese" evidence="1">
    <location>
        <begin position="81"/>
        <end position="182"/>
    </location>
</feature>
<comment type="caution">
    <text evidence="2">The sequence shown here is derived from an EMBL/GenBank/DDBJ whole genome shotgun (WGS) entry which is preliminary data.</text>
</comment>
<evidence type="ECO:0000313" key="2">
    <source>
        <dbReference type="EMBL" id="KAL0950888.1"/>
    </source>
</evidence>
<dbReference type="Gene3D" id="3.40.250.10">
    <property type="entry name" value="Rhodanese-like domain"/>
    <property type="match status" value="1"/>
</dbReference>
<organism evidence="2 3">
    <name type="scientific">Hohenbuehelia grisea</name>
    <dbReference type="NCBI Taxonomy" id="104357"/>
    <lineage>
        <taxon>Eukaryota</taxon>
        <taxon>Fungi</taxon>
        <taxon>Dikarya</taxon>
        <taxon>Basidiomycota</taxon>
        <taxon>Agaricomycotina</taxon>
        <taxon>Agaricomycetes</taxon>
        <taxon>Agaricomycetidae</taxon>
        <taxon>Agaricales</taxon>
        <taxon>Pleurotineae</taxon>
        <taxon>Pleurotaceae</taxon>
        <taxon>Hohenbuehelia</taxon>
    </lineage>
</organism>
<dbReference type="InterPro" id="IPR001763">
    <property type="entry name" value="Rhodanese-like_dom"/>
</dbReference>
<keyword evidence="3" id="KW-1185">Reference proteome</keyword>
<reference evidence="3" key="1">
    <citation type="submission" date="2024-06" db="EMBL/GenBank/DDBJ databases">
        <title>Multi-omics analyses provide insights into the biosynthesis of the anticancer antibiotic pleurotin in Hohenbuehelia grisea.</title>
        <authorList>
            <person name="Weaver J.A."/>
            <person name="Alberti F."/>
        </authorList>
    </citation>
    <scope>NUCLEOTIDE SEQUENCE [LARGE SCALE GENOMIC DNA]</scope>
    <source>
        <strain evidence="3">T-177</strain>
    </source>
</reference>
<dbReference type="PANTHER" id="PTHR44086:SF10">
    <property type="entry name" value="THIOSULFATE SULFURTRANSFERASE_RHODANESE-LIKE DOMAIN-CONTAINING PROTEIN 3"/>
    <property type="match status" value="1"/>
</dbReference>
<proteinExistence type="predicted"/>
<evidence type="ECO:0000313" key="3">
    <source>
        <dbReference type="Proteomes" id="UP001556367"/>
    </source>
</evidence>
<dbReference type="EMBL" id="JASNQZ010000011">
    <property type="protein sequence ID" value="KAL0950888.1"/>
    <property type="molecule type" value="Genomic_DNA"/>
</dbReference>
<dbReference type="PANTHER" id="PTHR44086">
    <property type="entry name" value="THIOSULFATE SULFURTRANSFERASE RDL2, MITOCHONDRIAL-RELATED"/>
    <property type="match status" value="1"/>
</dbReference>